<dbReference type="GO" id="GO:0005765">
    <property type="term" value="C:lysosomal membrane"/>
    <property type="evidence" value="ECO:0007669"/>
    <property type="project" value="UniProtKB-SubCell"/>
</dbReference>
<dbReference type="InterPro" id="IPR007197">
    <property type="entry name" value="rSAM"/>
</dbReference>
<dbReference type="SFLD" id="SFLDF00271">
    <property type="entry name" value="lipoyl_synthase"/>
    <property type="match status" value="1"/>
</dbReference>
<comment type="catalytic activity">
    <reaction evidence="17 18">
        <text>[[Fe-S] cluster scaffold protein carrying a second [4Fe-4S](2+) cluster] + N(6)-octanoyl-L-lysyl-[protein] + 2 oxidized [2Fe-2S]-[ferredoxin] + 2 S-adenosyl-L-methionine + 4 H(+) = [[Fe-S] cluster scaffold protein] + N(6)-[(R)-dihydrolipoyl]-L-lysyl-[protein] + 4 Fe(3+) + 2 hydrogen sulfide + 2 5'-deoxyadenosine + 2 L-methionine + 2 reduced [2Fe-2S]-[ferredoxin]</text>
        <dbReference type="Rhea" id="RHEA:16585"/>
        <dbReference type="Rhea" id="RHEA-COMP:9928"/>
        <dbReference type="Rhea" id="RHEA-COMP:10000"/>
        <dbReference type="Rhea" id="RHEA-COMP:10001"/>
        <dbReference type="Rhea" id="RHEA-COMP:10475"/>
        <dbReference type="Rhea" id="RHEA-COMP:14568"/>
        <dbReference type="Rhea" id="RHEA-COMP:14569"/>
        <dbReference type="ChEBI" id="CHEBI:15378"/>
        <dbReference type="ChEBI" id="CHEBI:17319"/>
        <dbReference type="ChEBI" id="CHEBI:29034"/>
        <dbReference type="ChEBI" id="CHEBI:29919"/>
        <dbReference type="ChEBI" id="CHEBI:33722"/>
        <dbReference type="ChEBI" id="CHEBI:33737"/>
        <dbReference type="ChEBI" id="CHEBI:33738"/>
        <dbReference type="ChEBI" id="CHEBI:57844"/>
        <dbReference type="ChEBI" id="CHEBI:59789"/>
        <dbReference type="ChEBI" id="CHEBI:78809"/>
        <dbReference type="ChEBI" id="CHEBI:83100"/>
        <dbReference type="EC" id="2.8.1.8"/>
    </reaction>
</comment>
<keyword evidence="5 18" id="KW-0004">4Fe-4S</keyword>
<dbReference type="GO" id="GO:0046856">
    <property type="term" value="P:phosphatidylinositol dephosphorylation"/>
    <property type="evidence" value="ECO:0007669"/>
    <property type="project" value="InterPro"/>
</dbReference>
<comment type="caution">
    <text evidence="22">The sequence shown here is derived from an EMBL/GenBank/DDBJ whole genome shotgun (WGS) entry which is preliminary data.</text>
</comment>
<evidence type="ECO:0000259" key="21">
    <source>
        <dbReference type="PROSITE" id="PS51918"/>
    </source>
</evidence>
<comment type="subcellular location">
    <subcellularLocation>
        <location evidence="2">Late endosome membrane</location>
        <topology evidence="2">Multi-pass membrane protein</topology>
    </subcellularLocation>
    <subcellularLocation>
        <location evidence="3">Lysosome membrane</location>
        <topology evidence="3">Multi-pass membrane protein</topology>
    </subcellularLocation>
    <subcellularLocation>
        <location evidence="4 18">Mitochondrion</location>
    </subcellularLocation>
</comment>
<comment type="cofactor">
    <cofactor evidence="18">
        <name>[4Fe-4S] cluster</name>
        <dbReference type="ChEBI" id="CHEBI:49883"/>
    </cofactor>
    <text evidence="18">Binds 2 [4Fe-4S] clusters per subunit. One cluster is coordinated with 3 cysteines and an exchangeable S-adenosyl-L-methionine.</text>
</comment>
<accession>A0A7I8WJ94</accession>
<dbReference type="InterPro" id="IPR031691">
    <property type="entry name" value="LIAS_N"/>
</dbReference>
<reference evidence="22" key="1">
    <citation type="submission" date="2020-09" db="EMBL/GenBank/DDBJ databases">
        <authorList>
            <person name="Kikuchi T."/>
        </authorList>
    </citation>
    <scope>NUCLEOTIDE SEQUENCE</scope>
    <source>
        <strain evidence="22">Ka4C1</strain>
    </source>
</reference>
<keyword evidence="6 18" id="KW-0808">Transferase</keyword>
<evidence type="ECO:0000256" key="11">
    <source>
        <dbReference type="ARBA" id="ARBA00022801"/>
    </source>
</evidence>
<keyword evidence="10" id="KW-0967">Endosome</keyword>
<dbReference type="SMR" id="A0A7I8WJ94"/>
<feature type="domain" description="Radical SAM core" evidence="21">
    <location>
        <begin position="332"/>
        <end position="551"/>
    </location>
</feature>
<dbReference type="GO" id="GO:0031902">
    <property type="term" value="C:late endosome membrane"/>
    <property type="evidence" value="ECO:0007669"/>
    <property type="project" value="UniProtKB-SubCell"/>
</dbReference>
<dbReference type="GO" id="GO:0034597">
    <property type="term" value="F:phosphatidylinositol-4,5-bisphosphate 4-phosphatase activity"/>
    <property type="evidence" value="ECO:0007669"/>
    <property type="project" value="UniProtKB-EC"/>
</dbReference>
<keyword evidence="9 18" id="KW-0479">Metal-binding</keyword>
<evidence type="ECO:0000256" key="7">
    <source>
        <dbReference type="ARBA" id="ARBA00022691"/>
    </source>
</evidence>
<evidence type="ECO:0000256" key="19">
    <source>
        <dbReference type="SAM" id="MobiDB-lite"/>
    </source>
</evidence>
<feature type="region of interest" description="Disordered" evidence="19">
    <location>
        <begin position="1"/>
        <end position="25"/>
    </location>
</feature>
<dbReference type="Proteomes" id="UP000659654">
    <property type="component" value="Unassembled WGS sequence"/>
</dbReference>
<dbReference type="GO" id="GO:0009249">
    <property type="term" value="P:protein lipoylation"/>
    <property type="evidence" value="ECO:0007669"/>
    <property type="project" value="UniProtKB-UniRule"/>
</dbReference>
<name>A0A7I8WJ94_BURXY</name>
<dbReference type="UniPathway" id="UPA00538">
    <property type="reaction ID" value="UER00593"/>
</dbReference>
<keyword evidence="18" id="KW-0496">Mitochondrion</keyword>
<comment type="pathway">
    <text evidence="18">Protein modification; protein lipoylation via endogenous pathway; protein N(6)-(lipoyl)lysine from octanoyl-[acyl-carrier-protein]: step 2/2.</text>
</comment>
<proteinExistence type="inferred from homology"/>
<evidence type="ECO:0000256" key="10">
    <source>
        <dbReference type="ARBA" id="ARBA00022753"/>
    </source>
</evidence>
<feature type="binding site" evidence="18">
    <location>
        <position position="316"/>
    </location>
    <ligand>
        <name>[4Fe-4S] cluster</name>
        <dbReference type="ChEBI" id="CHEBI:49883"/>
        <label>1</label>
    </ligand>
</feature>
<evidence type="ECO:0000256" key="13">
    <source>
        <dbReference type="ARBA" id="ARBA00023004"/>
    </source>
</evidence>
<keyword evidence="14 18" id="KW-0411">Iron-sulfur</keyword>
<dbReference type="GO" id="GO:0051539">
    <property type="term" value="F:4 iron, 4 sulfur cluster binding"/>
    <property type="evidence" value="ECO:0007669"/>
    <property type="project" value="UniProtKB-UniRule"/>
</dbReference>
<evidence type="ECO:0000256" key="15">
    <source>
        <dbReference type="ARBA" id="ARBA00023136"/>
    </source>
</evidence>
<evidence type="ECO:0000313" key="23">
    <source>
        <dbReference type="Proteomes" id="UP000659654"/>
    </source>
</evidence>
<dbReference type="NCBIfam" id="TIGR00510">
    <property type="entry name" value="lipA"/>
    <property type="match status" value="1"/>
</dbReference>
<dbReference type="PROSITE" id="PS51918">
    <property type="entry name" value="RADICAL_SAM"/>
    <property type="match status" value="1"/>
</dbReference>
<dbReference type="PANTHER" id="PTHR10949">
    <property type="entry name" value="LIPOYL SYNTHASE"/>
    <property type="match status" value="1"/>
</dbReference>
<evidence type="ECO:0000256" key="2">
    <source>
        <dbReference type="ARBA" id="ARBA00004107"/>
    </source>
</evidence>
<keyword evidence="12 20" id="KW-1133">Transmembrane helix</keyword>
<keyword evidence="23" id="KW-1185">Reference proteome</keyword>
<evidence type="ECO:0000313" key="22">
    <source>
        <dbReference type="EMBL" id="CAD5221436.1"/>
    </source>
</evidence>
<comment type="catalytic activity">
    <reaction evidence="1">
        <text>a 1,2-diacyl-sn-glycero-3-phospho-(1D-myo-inositol-4,5-bisphosphate) + H2O = a 1,2-diacyl-sn-glycero-3-phospho-(1D-myo-inositol-5-phosphate) + phosphate</text>
        <dbReference type="Rhea" id="RHEA:25674"/>
        <dbReference type="ChEBI" id="CHEBI:15377"/>
        <dbReference type="ChEBI" id="CHEBI:43474"/>
        <dbReference type="ChEBI" id="CHEBI:57795"/>
        <dbReference type="ChEBI" id="CHEBI:58456"/>
        <dbReference type="EC" id="3.1.3.78"/>
    </reaction>
</comment>
<dbReference type="InterPro" id="IPR003698">
    <property type="entry name" value="Lipoyl_synth"/>
</dbReference>
<feature type="binding site" evidence="18">
    <location>
        <position position="321"/>
    </location>
    <ligand>
        <name>[4Fe-4S] cluster</name>
        <dbReference type="ChEBI" id="CHEBI:49883"/>
        <label>1</label>
    </ligand>
</feature>
<dbReference type="CDD" id="cd01335">
    <property type="entry name" value="Radical_SAM"/>
    <property type="match status" value="1"/>
</dbReference>
<evidence type="ECO:0000256" key="9">
    <source>
        <dbReference type="ARBA" id="ARBA00022723"/>
    </source>
</evidence>
<feature type="binding site" evidence="18">
    <location>
        <position position="351"/>
    </location>
    <ligand>
        <name>[4Fe-4S] cluster</name>
        <dbReference type="ChEBI" id="CHEBI:49883"/>
        <label>2</label>
        <note>4Fe-4S-S-AdoMet</note>
    </ligand>
</feature>
<dbReference type="GO" id="GO:0046872">
    <property type="term" value="F:metal ion binding"/>
    <property type="evidence" value="ECO:0007669"/>
    <property type="project" value="UniProtKB-KW"/>
</dbReference>
<evidence type="ECO:0000256" key="16">
    <source>
        <dbReference type="ARBA" id="ARBA00023228"/>
    </source>
</evidence>
<sequence length="588" mass="65323">MSQEENSQAQSDGVIMNPDDSRQPLLQNECAGEENGAFHTVDEEQHHESDTRVNGMPTVLCRVCENNIPYDKNSMQHVVRCSQCNEATPIRGPPSGKKFVRCPCNCLLICKVSSNRIACPRQHCGRVIILQPPSNHAPTAPAPAGTARVQCFYCEEVFMFNTLANCIARCPHCQKRSSVGANYVRVRSFSYFFGALIALLTTICVIVATVGKSSFIFYMIWVVLAGVTIFFAYRFYYFITLKISKVLGPLTSSLILARPALPDGPSLSDFVNGNVKKTRNGRLRLPEWLKRDMTQVDQKQLKLKKQLRGLKLATVCEEARCPNIGECWGGGEDVPSTATIMLMGDTCTRGCRFCSVKTARSPGALDPDEPLNTAKAVASWGVDYIVLTSVDRDDLLDGGASHIAQTISHLKRECPKVLVEALVPDFSGKPDCIEIVAHSGLEVYAHNIETVRRLTPGVRDPRAKYDQSLKALEHAKKANPLLITKSSIMLGLGETESEILETMRDLKDVGVEALTLGQYMQPTKRHLLVKDWVTPERFDELKKMGDEMGFLYIASGPLVRSSYRAGEFYLKNIINRRQNEQKVLNVSV</sequence>
<dbReference type="EC" id="2.8.1.8" evidence="18"/>
<evidence type="ECO:0000256" key="1">
    <source>
        <dbReference type="ARBA" id="ARBA00001261"/>
    </source>
</evidence>
<dbReference type="Pfam" id="PF16881">
    <property type="entry name" value="LIAS_N"/>
    <property type="match status" value="1"/>
</dbReference>
<dbReference type="InterPro" id="IPR019178">
    <property type="entry name" value="PtdIns-P2-Ptase"/>
</dbReference>
<dbReference type="OrthoDB" id="3231at2759"/>
<dbReference type="EMBL" id="CAJFDI010000003">
    <property type="protein sequence ID" value="CAD5221436.1"/>
    <property type="molecule type" value="Genomic_DNA"/>
</dbReference>
<dbReference type="Proteomes" id="UP000582659">
    <property type="component" value="Unassembled WGS sequence"/>
</dbReference>
<dbReference type="EMBL" id="CAJFCV020000003">
    <property type="protein sequence ID" value="CAG9108433.1"/>
    <property type="molecule type" value="Genomic_DNA"/>
</dbReference>
<dbReference type="Pfam" id="PF09788">
    <property type="entry name" value="Tmemb_55A"/>
    <property type="match status" value="1"/>
</dbReference>
<feature type="binding site" evidence="18">
    <location>
        <position position="562"/>
    </location>
    <ligand>
        <name>[4Fe-4S] cluster</name>
        <dbReference type="ChEBI" id="CHEBI:49883"/>
        <label>1</label>
    </ligand>
</feature>
<evidence type="ECO:0000256" key="18">
    <source>
        <dbReference type="HAMAP-Rule" id="MF_03123"/>
    </source>
</evidence>
<dbReference type="InterPro" id="IPR006638">
    <property type="entry name" value="Elp3/MiaA/NifB-like_rSAM"/>
</dbReference>
<protein>
    <recommendedName>
        <fullName evidence="18">Lipoyl synthase, mitochondrial</fullName>
        <ecNumber evidence="18">2.8.1.8</ecNumber>
    </recommendedName>
    <alternativeName>
        <fullName evidence="18">Lipoate synthase</fullName>
        <shortName evidence="18">LS</shortName>
        <shortName evidence="18">Lip-syn</shortName>
    </alternativeName>
    <alternativeName>
        <fullName evidence="18">Lipoic acid synthase</fullName>
    </alternativeName>
</protein>
<dbReference type="HAMAP" id="MF_00206">
    <property type="entry name" value="Lipoyl_synth"/>
    <property type="match status" value="1"/>
</dbReference>
<dbReference type="NCBIfam" id="NF004019">
    <property type="entry name" value="PRK05481.1"/>
    <property type="match status" value="1"/>
</dbReference>
<dbReference type="InterPro" id="IPR058240">
    <property type="entry name" value="rSAM_sf"/>
</dbReference>
<evidence type="ECO:0000256" key="4">
    <source>
        <dbReference type="ARBA" id="ARBA00004173"/>
    </source>
</evidence>
<keyword evidence="15 20" id="KW-0472">Membrane</keyword>
<feature type="compositionally biased region" description="Polar residues" evidence="19">
    <location>
        <begin position="1"/>
        <end position="11"/>
    </location>
</feature>
<dbReference type="SFLD" id="SFLDG01058">
    <property type="entry name" value="lipoyl_synthase_like"/>
    <property type="match status" value="1"/>
</dbReference>
<organism evidence="22 23">
    <name type="scientific">Bursaphelenchus xylophilus</name>
    <name type="common">Pinewood nematode worm</name>
    <name type="synonym">Aphelenchoides xylophilus</name>
    <dbReference type="NCBI Taxonomy" id="6326"/>
    <lineage>
        <taxon>Eukaryota</taxon>
        <taxon>Metazoa</taxon>
        <taxon>Ecdysozoa</taxon>
        <taxon>Nematoda</taxon>
        <taxon>Chromadorea</taxon>
        <taxon>Rhabditida</taxon>
        <taxon>Tylenchina</taxon>
        <taxon>Tylenchomorpha</taxon>
        <taxon>Aphelenchoidea</taxon>
        <taxon>Aphelenchoididae</taxon>
        <taxon>Bursaphelenchus</taxon>
    </lineage>
</organism>
<feature type="transmembrane region" description="Helical" evidence="20">
    <location>
        <begin position="215"/>
        <end position="236"/>
    </location>
</feature>
<evidence type="ECO:0000256" key="3">
    <source>
        <dbReference type="ARBA" id="ARBA00004155"/>
    </source>
</evidence>
<dbReference type="Pfam" id="PF04055">
    <property type="entry name" value="Radical_SAM"/>
    <property type="match status" value="1"/>
</dbReference>
<comment type="similarity">
    <text evidence="18">Belongs to the radical SAM superfamily. Lipoyl synthase family.</text>
</comment>
<dbReference type="Gene3D" id="3.20.20.70">
    <property type="entry name" value="Aldolase class I"/>
    <property type="match status" value="1"/>
</dbReference>
<keyword evidence="8 20" id="KW-0812">Transmembrane</keyword>
<dbReference type="InterPro" id="IPR013785">
    <property type="entry name" value="Aldolase_TIM"/>
</dbReference>
<evidence type="ECO:0000256" key="6">
    <source>
        <dbReference type="ARBA" id="ARBA00022679"/>
    </source>
</evidence>
<evidence type="ECO:0000256" key="17">
    <source>
        <dbReference type="ARBA" id="ARBA00047326"/>
    </source>
</evidence>
<dbReference type="NCBIfam" id="NF009544">
    <property type="entry name" value="PRK12928.1"/>
    <property type="match status" value="1"/>
</dbReference>
<gene>
    <name evidence="22" type="ORF">BXYJ_LOCUS6677</name>
</gene>
<evidence type="ECO:0000256" key="14">
    <source>
        <dbReference type="ARBA" id="ARBA00023014"/>
    </source>
</evidence>
<evidence type="ECO:0000256" key="20">
    <source>
        <dbReference type="SAM" id="Phobius"/>
    </source>
</evidence>
<keyword evidence="13 18" id="KW-0408">Iron</keyword>
<dbReference type="GO" id="GO:0016992">
    <property type="term" value="F:lipoate synthase activity"/>
    <property type="evidence" value="ECO:0007669"/>
    <property type="project" value="UniProtKB-UniRule"/>
</dbReference>
<feature type="transmembrane region" description="Helical" evidence="20">
    <location>
        <begin position="189"/>
        <end position="209"/>
    </location>
</feature>
<dbReference type="AlphaFoldDB" id="A0A7I8WJ94"/>
<feature type="binding site" evidence="18">
    <location>
        <position position="327"/>
    </location>
    <ligand>
        <name>[4Fe-4S] cluster</name>
        <dbReference type="ChEBI" id="CHEBI:49883"/>
        <label>1</label>
    </ligand>
</feature>
<evidence type="ECO:0000256" key="5">
    <source>
        <dbReference type="ARBA" id="ARBA00022485"/>
    </source>
</evidence>
<feature type="binding site" evidence="18">
    <location>
        <position position="347"/>
    </location>
    <ligand>
        <name>[4Fe-4S] cluster</name>
        <dbReference type="ChEBI" id="CHEBI:49883"/>
        <label>2</label>
        <note>4Fe-4S-S-AdoMet</note>
    </ligand>
</feature>
<feature type="binding site" evidence="18">
    <location>
        <position position="354"/>
    </location>
    <ligand>
        <name>[4Fe-4S] cluster</name>
        <dbReference type="ChEBI" id="CHEBI:49883"/>
        <label>2</label>
        <note>4Fe-4S-S-AdoMet</note>
    </ligand>
</feature>
<keyword evidence="11" id="KW-0378">Hydrolase</keyword>
<dbReference type="SMART" id="SM00729">
    <property type="entry name" value="Elp3"/>
    <property type="match status" value="1"/>
</dbReference>
<keyword evidence="7 18" id="KW-0949">S-adenosyl-L-methionine</keyword>
<dbReference type="GO" id="GO:0005739">
    <property type="term" value="C:mitochondrion"/>
    <property type="evidence" value="ECO:0007669"/>
    <property type="project" value="UniProtKB-SubCell"/>
</dbReference>
<comment type="function">
    <text evidence="18">Catalyzes the radical-mediated insertion of two sulfur atoms into the C-6 and C-8 positions of the octanoyl moiety bound to the lipoyl domains of lipoate-dependent enzymes, thereby converting the octanoylated domains into lipoylated derivatives.</text>
</comment>
<keyword evidence="16" id="KW-0458">Lysosome</keyword>
<dbReference type="SUPFAM" id="SSF102114">
    <property type="entry name" value="Radical SAM enzymes"/>
    <property type="match status" value="1"/>
</dbReference>
<dbReference type="SFLD" id="SFLDS00029">
    <property type="entry name" value="Radical_SAM"/>
    <property type="match status" value="1"/>
</dbReference>
<dbReference type="PANTHER" id="PTHR10949:SF0">
    <property type="entry name" value="LIPOYL SYNTHASE, MITOCHONDRIAL"/>
    <property type="match status" value="1"/>
</dbReference>
<evidence type="ECO:0000256" key="8">
    <source>
        <dbReference type="ARBA" id="ARBA00022692"/>
    </source>
</evidence>
<evidence type="ECO:0000256" key="12">
    <source>
        <dbReference type="ARBA" id="ARBA00022989"/>
    </source>
</evidence>